<evidence type="ECO:0000256" key="8">
    <source>
        <dbReference type="ARBA" id="ARBA00023136"/>
    </source>
</evidence>
<evidence type="ECO:0000256" key="10">
    <source>
        <dbReference type="SAM" id="Coils"/>
    </source>
</evidence>
<dbReference type="GO" id="GO:0046961">
    <property type="term" value="F:proton-transporting ATPase activity, rotational mechanism"/>
    <property type="evidence" value="ECO:0007669"/>
    <property type="project" value="InterPro"/>
</dbReference>
<dbReference type="EMBL" id="HBDZ01001646">
    <property type="protein sequence ID" value="CAD8230070.1"/>
    <property type="molecule type" value="Transcribed_RNA"/>
</dbReference>
<evidence type="ECO:0000256" key="6">
    <source>
        <dbReference type="ARBA" id="ARBA00022989"/>
    </source>
</evidence>
<reference evidence="11" key="1">
    <citation type="submission" date="2021-01" db="EMBL/GenBank/DDBJ databases">
        <authorList>
            <person name="Corre E."/>
            <person name="Pelletier E."/>
            <person name="Niang G."/>
            <person name="Scheremetjew M."/>
            <person name="Finn R."/>
            <person name="Kale V."/>
            <person name="Holt S."/>
            <person name="Cochrane G."/>
            <person name="Meng A."/>
            <person name="Brown T."/>
            <person name="Cohen L."/>
        </authorList>
    </citation>
    <scope>NUCLEOTIDE SEQUENCE</scope>
    <source>
        <strain evidence="11">CCMP1413</strain>
    </source>
</reference>
<feature type="coiled-coil region" evidence="10">
    <location>
        <begin position="99"/>
        <end position="126"/>
    </location>
</feature>
<feature type="transmembrane region" description="Helical" evidence="9">
    <location>
        <begin position="650"/>
        <end position="669"/>
    </location>
</feature>
<accession>A0A7R9XVY5</accession>
<evidence type="ECO:0000256" key="1">
    <source>
        <dbReference type="ARBA" id="ARBA00004141"/>
    </source>
</evidence>
<protein>
    <recommendedName>
        <fullName evidence="9">V-type proton ATPase subunit a</fullName>
    </recommendedName>
</protein>
<evidence type="ECO:0000256" key="4">
    <source>
        <dbReference type="ARBA" id="ARBA00022692"/>
    </source>
</evidence>
<comment type="subcellular location">
    <subcellularLocation>
        <location evidence="1">Membrane</location>
        <topology evidence="1">Multi-pass membrane protein</topology>
    </subcellularLocation>
</comment>
<organism evidence="11">
    <name type="scientific">Prasinoderma coloniale</name>
    <dbReference type="NCBI Taxonomy" id="156133"/>
    <lineage>
        <taxon>Eukaryota</taxon>
        <taxon>Viridiplantae</taxon>
        <taxon>Prasinodermophyta</taxon>
        <taxon>Prasinodermophyceae</taxon>
        <taxon>Prasinodermales</taxon>
        <taxon>Prasinodermaceae</taxon>
        <taxon>Prasinoderma</taxon>
    </lineage>
</organism>
<keyword evidence="4 9" id="KW-0812">Transmembrane</keyword>
<feature type="transmembrane region" description="Helical" evidence="9">
    <location>
        <begin position="562"/>
        <end position="584"/>
    </location>
</feature>
<sequence length="841" mass="92258">MASARTSSDVELFRSDVMNKVQLIVPAEAARATAAALGELGLLQLKDLNEGKSAFQRTYANQVKRCDEMARKLRFFSAEIAKSGLTAHARSSLDVEPTLDELEGRLAALEGELLEINSNSDKLKKSHSELVELQLVLEKAGGFFDEARADAGIHQREQMEMGGGGSSSGMLGGGASSSTPFLDGGDALGAGGGADAEAGWRSHENKAVRLGFVTGIVAQEKVPSFERVLFRATRGNMFLRTAAVDGTVCDPGTGERLPKSVFIIFFAGERARAKVLKICEAFGANRYPFPEDITRQRQMNAEVNVRLRELHTTIDASSVHRDGLLAQVGSSVESWTAQVRREKAVYHALNMFSVDVTHKCLVAEGWCPAVANSQVQAALVGAASRSSAQTSPIMQVLSTRETPPTYFRTTKITEVFQGIVDAYGIADYQEANPAVFTMVTFPFLFAVMFGDFGHGVLMLLFALYLVLNERALKAAKLNEIFGMLFGGRYIILPMAVFSIYTGLLYNECFSCPMTLFGNSNYEYEEGKSHPTWNGKAYGFGLDPAWHGTKGELPFTNSMKMKMSIIMGVLQMDLGIVMSLFNALYFKKPIDIYHQFIPQMLFLNGLFGYLSMLIVIKWVTGSTADLYHIMIFMFLAPGQLEKENTLFPGQAVVQVLLVLMCMVCVPWMLFTKPYLLKKQHQARSGGYTALTGNAVFADDDSDDGGHGGSGEGEGETFDYADTLVHQMIHTVEFVLGAVSNTASYLRLWALSLAHAQLSAVFWDRMLLLSITFGPTAMIIGFGAWFGATMGVLMTMESLSAFLHALRLHWVEYQNKFFGGNGKQFLPFDLKKIDEEAEAEEAA</sequence>
<proteinExistence type="inferred from homology"/>
<feature type="transmembrane region" description="Helical" evidence="9">
    <location>
        <begin position="443"/>
        <end position="467"/>
    </location>
</feature>
<feature type="transmembrane region" description="Helical" evidence="9">
    <location>
        <begin position="479"/>
        <end position="500"/>
    </location>
</feature>
<feature type="transmembrane region" description="Helical" evidence="9">
    <location>
        <begin position="605"/>
        <end position="630"/>
    </location>
</feature>
<feature type="transmembrane region" description="Helical" evidence="9">
    <location>
        <begin position="765"/>
        <end position="786"/>
    </location>
</feature>
<keyword evidence="7 9" id="KW-0406">Ion transport</keyword>
<gene>
    <name evidence="11" type="ORF">PCOL08062_LOCUS1316</name>
</gene>
<evidence type="ECO:0000313" key="11">
    <source>
        <dbReference type="EMBL" id="CAD8230070.1"/>
    </source>
</evidence>
<evidence type="ECO:0000256" key="9">
    <source>
        <dbReference type="RuleBase" id="RU361189"/>
    </source>
</evidence>
<comment type="similarity">
    <text evidence="2 9">Belongs to the V-ATPase 116 kDa subunit family.</text>
</comment>
<keyword evidence="10" id="KW-0175">Coiled coil</keyword>
<evidence type="ECO:0000256" key="5">
    <source>
        <dbReference type="ARBA" id="ARBA00022781"/>
    </source>
</evidence>
<dbReference type="Pfam" id="PF01496">
    <property type="entry name" value="V_ATPase_I"/>
    <property type="match status" value="1"/>
</dbReference>
<keyword evidence="5 9" id="KW-0375">Hydrogen ion transport</keyword>
<evidence type="ECO:0000256" key="3">
    <source>
        <dbReference type="ARBA" id="ARBA00022448"/>
    </source>
</evidence>
<dbReference type="AlphaFoldDB" id="A0A7R9XVY5"/>
<dbReference type="InterPro" id="IPR026028">
    <property type="entry name" value="V-type_ATPase_116kDa_su_euka"/>
</dbReference>
<comment type="function">
    <text evidence="9">Essential component of the vacuolar proton pump (V-ATPase), a multimeric enzyme that catalyzes the translocation of protons across the membranes. Required for assembly and activity of the V-ATPase.</text>
</comment>
<dbReference type="InterPro" id="IPR002490">
    <property type="entry name" value="V-ATPase_116kDa_su"/>
</dbReference>
<dbReference type="PANTHER" id="PTHR11629">
    <property type="entry name" value="VACUOLAR PROTON ATPASES"/>
    <property type="match status" value="1"/>
</dbReference>
<keyword evidence="3 9" id="KW-0813">Transport</keyword>
<evidence type="ECO:0000256" key="7">
    <source>
        <dbReference type="ARBA" id="ARBA00023065"/>
    </source>
</evidence>
<keyword evidence="6 9" id="KW-1133">Transmembrane helix</keyword>
<dbReference type="PIRSF" id="PIRSF001293">
    <property type="entry name" value="ATP6V0A1"/>
    <property type="match status" value="1"/>
</dbReference>
<evidence type="ECO:0000256" key="2">
    <source>
        <dbReference type="ARBA" id="ARBA00009904"/>
    </source>
</evidence>
<dbReference type="GO" id="GO:0000220">
    <property type="term" value="C:vacuolar proton-transporting V-type ATPase, V0 domain"/>
    <property type="evidence" value="ECO:0007669"/>
    <property type="project" value="InterPro"/>
</dbReference>
<dbReference type="GO" id="GO:0051117">
    <property type="term" value="F:ATPase binding"/>
    <property type="evidence" value="ECO:0007669"/>
    <property type="project" value="TreeGrafter"/>
</dbReference>
<dbReference type="GO" id="GO:0007035">
    <property type="term" value="P:vacuolar acidification"/>
    <property type="evidence" value="ECO:0007669"/>
    <property type="project" value="TreeGrafter"/>
</dbReference>
<name>A0A7R9XVY5_9VIRI</name>
<dbReference type="PANTHER" id="PTHR11629:SF63">
    <property type="entry name" value="V-TYPE PROTON ATPASE SUBUNIT A"/>
    <property type="match status" value="1"/>
</dbReference>
<keyword evidence="8 9" id="KW-0472">Membrane</keyword>